<dbReference type="Pfam" id="PF01927">
    <property type="entry name" value="Mut7-C"/>
    <property type="match status" value="1"/>
</dbReference>
<protein>
    <submittedName>
        <fullName evidence="3">Mut7-C RNAse domain-containing protein</fullName>
    </submittedName>
</protein>
<evidence type="ECO:0000313" key="3">
    <source>
        <dbReference type="EMBL" id="MFC4159082.1"/>
    </source>
</evidence>
<feature type="domain" description="Mut7-C RNAse" evidence="1">
    <location>
        <begin position="203"/>
        <end position="346"/>
    </location>
</feature>
<proteinExistence type="predicted"/>
<dbReference type="RefSeq" id="WP_378162456.1">
    <property type="nucleotide sequence ID" value="NZ_JBHSBU010000001.1"/>
</dbReference>
<accession>A0ABV8MPU7</accession>
<dbReference type="EMBL" id="JBHSBU010000001">
    <property type="protein sequence ID" value="MFC4159082.1"/>
    <property type="molecule type" value="Genomic_DNA"/>
</dbReference>
<reference evidence="4" key="1">
    <citation type="journal article" date="2019" name="Int. J. Syst. Evol. Microbiol.">
        <title>The Global Catalogue of Microorganisms (GCM) 10K type strain sequencing project: providing services to taxonomists for standard genome sequencing and annotation.</title>
        <authorList>
            <consortium name="The Broad Institute Genomics Platform"/>
            <consortium name="The Broad Institute Genome Sequencing Center for Infectious Disease"/>
            <person name="Wu L."/>
            <person name="Ma J."/>
        </authorList>
    </citation>
    <scope>NUCLEOTIDE SEQUENCE [LARGE SCALE GENOMIC DNA]</scope>
    <source>
        <strain evidence="4">LMG 29894</strain>
    </source>
</reference>
<dbReference type="PANTHER" id="PTHR39081:SF1">
    <property type="entry name" value="MUT7-C RNASE DOMAIN-CONTAINING PROTEIN"/>
    <property type="match status" value="1"/>
</dbReference>
<dbReference type="Proteomes" id="UP001595791">
    <property type="component" value="Unassembled WGS sequence"/>
</dbReference>
<dbReference type="Pfam" id="PF14451">
    <property type="entry name" value="Ub-Mut7C"/>
    <property type="match status" value="1"/>
</dbReference>
<evidence type="ECO:0000259" key="1">
    <source>
        <dbReference type="Pfam" id="PF01927"/>
    </source>
</evidence>
<organism evidence="3 4">
    <name type="scientific">Chitinimonas lacunae</name>
    <dbReference type="NCBI Taxonomy" id="1963018"/>
    <lineage>
        <taxon>Bacteria</taxon>
        <taxon>Pseudomonadati</taxon>
        <taxon>Pseudomonadota</taxon>
        <taxon>Betaproteobacteria</taxon>
        <taxon>Neisseriales</taxon>
        <taxon>Chitinibacteraceae</taxon>
        <taxon>Chitinimonas</taxon>
    </lineage>
</organism>
<dbReference type="InterPro" id="IPR027798">
    <property type="entry name" value="Ub_Mut7C"/>
</dbReference>
<dbReference type="InterPro" id="IPR002782">
    <property type="entry name" value="Mut7-C_RNAse_dom"/>
</dbReference>
<gene>
    <name evidence="3" type="ORF">ACFOW7_06900</name>
</gene>
<name>A0ABV8MPU7_9NEIS</name>
<keyword evidence="4" id="KW-1185">Reference proteome</keyword>
<dbReference type="PANTHER" id="PTHR39081">
    <property type="entry name" value="MUT7-C DOMAIN-CONTAINING PROTEIN"/>
    <property type="match status" value="1"/>
</dbReference>
<evidence type="ECO:0000313" key="4">
    <source>
        <dbReference type="Proteomes" id="UP001595791"/>
    </source>
</evidence>
<evidence type="ECO:0000259" key="2">
    <source>
        <dbReference type="Pfam" id="PF14451"/>
    </source>
</evidence>
<comment type="caution">
    <text evidence="3">The sequence shown here is derived from an EMBL/GenBank/DDBJ whole genome shotgun (WGS) entry which is preliminary data.</text>
</comment>
<sequence length="355" mass="40921">MPFFISAKTFKHQAKVLVKYWPFKTLKTTEARQLLSQLYGYKDNHHYRKILAQPSVALIPLSEEVLLTHYKPWVKKLADLGSINQTQAKAILHKLWPAYLDEKAPLSDKLYSAKFRFHGECNDFLSAEKASVPIDYAFDDRPSVKDAIEALGVPHTEVGAIKVDDHWVEFKHLMMDGQQVEVFPNPYSQTPYPLPYKPQGVPSFLLDVHLAALARYLRLAGFDCLHEGKDYGDAVLAEVAATDEHILLTRDIGLLKRSKVKYGRWIRNTSPEYQFKEVVDHYRLHDFFKPLSRCVRCNGAIEAVDIEEVRDRVPERVLEWQTDFKQCARCSQVYWKGSHFEKIMQILQKGQGQGS</sequence>
<feature type="domain" description="Ubiquitin Mut7-C" evidence="2">
    <location>
        <begin position="113"/>
        <end position="185"/>
    </location>
</feature>